<dbReference type="Pfam" id="PF04859">
    <property type="entry name" value="DUF641"/>
    <property type="match status" value="1"/>
</dbReference>
<proteinExistence type="predicted"/>
<dbReference type="Pfam" id="PF24994">
    <property type="entry name" value="GIL1_IRKI_C"/>
    <property type="match status" value="1"/>
</dbReference>
<feature type="coiled-coil region" evidence="1">
    <location>
        <begin position="156"/>
        <end position="190"/>
    </location>
</feature>
<dbReference type="FunCoup" id="A0A6I9RXY8">
    <property type="interactions" value="3087"/>
</dbReference>
<dbReference type="AlphaFoldDB" id="A0A6I9RXY8"/>
<accession>A0A6I9RXY8</accession>
<dbReference type="InterPro" id="IPR006943">
    <property type="entry name" value="DUF641_pln"/>
</dbReference>
<evidence type="ECO:0000313" key="4">
    <source>
        <dbReference type="Proteomes" id="UP000504607"/>
    </source>
</evidence>
<feature type="domain" description="GIL1/IRKI C-terminal" evidence="3">
    <location>
        <begin position="393"/>
        <end position="449"/>
    </location>
</feature>
<dbReference type="Proteomes" id="UP000504607">
    <property type="component" value="Chromosome 11"/>
</dbReference>
<dbReference type="GO" id="GO:0009959">
    <property type="term" value="P:negative gravitropism"/>
    <property type="evidence" value="ECO:0007669"/>
    <property type="project" value="InterPro"/>
</dbReference>
<evidence type="ECO:0000256" key="1">
    <source>
        <dbReference type="SAM" id="Coils"/>
    </source>
</evidence>
<gene>
    <name evidence="5" type="primary">LOC105054035</name>
</gene>
<evidence type="ECO:0000259" key="2">
    <source>
        <dbReference type="Pfam" id="PF04859"/>
    </source>
</evidence>
<sequence>MLQKFALAFKTKTIEFFAEDEEEEGEERESISAAVDLDPVPEEIITGQRVVVLKPDPLPQPPQADPETLIPALFATLSSFQAAYLHLQTAHSPLLPDAVRSADRTAVSHLRRLSDLKHSYLQNPSPSSRPVLPLSSHLQAQVQENQNLLRTFDAVVNQLQSDIDKKDAEAAALRQRLRDIEEANSKLARRLDRACAPPDGKVEALLSIGVFDSVLKDTCRVVHRFARCLVDLMKRSGWDLDLAANSIYPNVDYAKPGHCRYAILSYICLGMFGGFDSAGFCLEDSGGVGSDGIDVSTRRMNSLVQFIEHSTVDPLELISGSPSCDFAKFCERKYHQLIHPGMESTFWGDSYHGESMWGSLQSSSPLYEPFVNMASSMWTLHKLAWAYDPAVEIFQVAGGTEFSMVYMESIVRRAVMFGSDHGKKSRPKVEFTVVPGFRVGKTVIQCRVYLNDLKEAV</sequence>
<feature type="domain" description="DUF641" evidence="2">
    <location>
        <begin position="67"/>
        <end position="190"/>
    </location>
</feature>
<name>A0A6I9RXY8_ELAGV</name>
<dbReference type="RefSeq" id="XP_010933714.1">
    <property type="nucleotide sequence ID" value="XM_010935412.2"/>
</dbReference>
<dbReference type="PANTHER" id="PTHR31161">
    <property type="entry name" value="PROTEIN GRAVITROPIC IN THE LIGHT 1"/>
    <property type="match status" value="1"/>
</dbReference>
<dbReference type="InParanoid" id="A0A6I9RXY8"/>
<protein>
    <submittedName>
        <fullName evidence="5">Protein GRAVITROPIC IN THE LIGHT 1-like</fullName>
    </submittedName>
</protein>
<evidence type="ECO:0000313" key="5">
    <source>
        <dbReference type="RefSeq" id="XP_010933714.1"/>
    </source>
</evidence>
<evidence type="ECO:0000259" key="3">
    <source>
        <dbReference type="Pfam" id="PF24994"/>
    </source>
</evidence>
<organism evidence="4 5">
    <name type="scientific">Elaeis guineensis var. tenera</name>
    <name type="common">Oil palm</name>
    <dbReference type="NCBI Taxonomy" id="51953"/>
    <lineage>
        <taxon>Eukaryota</taxon>
        <taxon>Viridiplantae</taxon>
        <taxon>Streptophyta</taxon>
        <taxon>Embryophyta</taxon>
        <taxon>Tracheophyta</taxon>
        <taxon>Spermatophyta</taxon>
        <taxon>Magnoliopsida</taxon>
        <taxon>Liliopsida</taxon>
        <taxon>Arecaceae</taxon>
        <taxon>Arecoideae</taxon>
        <taxon>Cocoseae</taxon>
        <taxon>Elaeidinae</taxon>
        <taxon>Elaeis</taxon>
    </lineage>
</organism>
<dbReference type="GeneID" id="105054035"/>
<keyword evidence="4" id="KW-1185">Reference proteome</keyword>
<keyword evidence="1" id="KW-0175">Coiled coil</keyword>
<dbReference type="InterPro" id="IPR040225">
    <property type="entry name" value="GIL1-like"/>
</dbReference>
<dbReference type="GO" id="GO:0009639">
    <property type="term" value="P:response to red or far red light"/>
    <property type="evidence" value="ECO:0007669"/>
    <property type="project" value="InterPro"/>
</dbReference>
<dbReference type="InterPro" id="IPR056813">
    <property type="entry name" value="GIL1_IRKI_C"/>
</dbReference>
<dbReference type="OrthoDB" id="1915848at2759"/>
<dbReference type="KEGG" id="egu:105054035"/>
<reference evidence="5" key="1">
    <citation type="submission" date="2025-08" db="UniProtKB">
        <authorList>
            <consortium name="RefSeq"/>
        </authorList>
    </citation>
    <scope>IDENTIFICATION</scope>
</reference>